<sequence length="171" mass="17881">MLEEDVTPLPLFLKAHVIGLRCVLQISLAHSRAAVLEIACEARDEQFASLVLDLYHRSCDWSGSGGQQLSVVTTVWGLTGGNQSSPLVSASGNQGYQGNNKTYIGPPVQGNYRQGLTNSFVGSGGHQQDAQYGPSSLNTAAMVAAAATATATATASVVALQERPDMGQFGQ</sequence>
<accession>A0AA88LGI2</accession>
<evidence type="ECO:0000313" key="1">
    <source>
        <dbReference type="EMBL" id="KAK2726029.1"/>
    </source>
</evidence>
<protein>
    <submittedName>
        <fullName evidence="1">Uncharacterized protein</fullName>
    </submittedName>
</protein>
<dbReference type="EMBL" id="JAVRJZ010000002">
    <property type="protein sequence ID" value="KAK2726029.1"/>
    <property type="molecule type" value="Genomic_DNA"/>
</dbReference>
<organism evidence="1 2">
    <name type="scientific">Artemia franciscana</name>
    <name type="common">Brine shrimp</name>
    <name type="synonym">Artemia sanfranciscana</name>
    <dbReference type="NCBI Taxonomy" id="6661"/>
    <lineage>
        <taxon>Eukaryota</taxon>
        <taxon>Metazoa</taxon>
        <taxon>Ecdysozoa</taxon>
        <taxon>Arthropoda</taxon>
        <taxon>Crustacea</taxon>
        <taxon>Branchiopoda</taxon>
        <taxon>Anostraca</taxon>
        <taxon>Artemiidae</taxon>
        <taxon>Artemia</taxon>
    </lineage>
</organism>
<feature type="non-terminal residue" evidence="1">
    <location>
        <position position="171"/>
    </location>
</feature>
<proteinExistence type="predicted"/>
<comment type="caution">
    <text evidence="1">The sequence shown here is derived from an EMBL/GenBank/DDBJ whole genome shotgun (WGS) entry which is preliminary data.</text>
</comment>
<dbReference type="Proteomes" id="UP001187531">
    <property type="component" value="Unassembled WGS sequence"/>
</dbReference>
<name>A0AA88LGI2_ARTSF</name>
<dbReference type="AlphaFoldDB" id="A0AA88LGI2"/>
<gene>
    <name evidence="1" type="ORF">QYM36_000476</name>
</gene>
<reference evidence="1" key="1">
    <citation type="submission" date="2023-07" db="EMBL/GenBank/DDBJ databases">
        <title>Chromosome-level genome assembly of Artemia franciscana.</title>
        <authorList>
            <person name="Jo E."/>
        </authorList>
    </citation>
    <scope>NUCLEOTIDE SEQUENCE</scope>
    <source>
        <tissue evidence="1">Whole body</tissue>
    </source>
</reference>
<keyword evidence="2" id="KW-1185">Reference proteome</keyword>
<evidence type="ECO:0000313" key="2">
    <source>
        <dbReference type="Proteomes" id="UP001187531"/>
    </source>
</evidence>